<evidence type="ECO:0000256" key="1">
    <source>
        <dbReference type="ARBA" id="ARBA00022468"/>
    </source>
</evidence>
<dbReference type="InterPro" id="IPR000195">
    <property type="entry name" value="Rab-GAP-TBC_dom"/>
</dbReference>
<dbReference type="GO" id="GO:0006888">
    <property type="term" value="P:endoplasmic reticulum to Golgi vesicle-mediated transport"/>
    <property type="evidence" value="ECO:0007669"/>
    <property type="project" value="TreeGrafter"/>
</dbReference>
<accession>A0A9W7DN15</accession>
<reference evidence="4" key="1">
    <citation type="submission" date="2022-07" db="EMBL/GenBank/DDBJ databases">
        <title>Genome analysis of Parmales, a sister group of diatoms, reveals the evolutionary specialization of diatoms from phago-mixotrophs to photoautotrophs.</title>
        <authorList>
            <person name="Ban H."/>
            <person name="Sato S."/>
            <person name="Yoshikawa S."/>
            <person name="Kazumasa Y."/>
            <person name="Nakamura Y."/>
            <person name="Ichinomiya M."/>
            <person name="Saitoh K."/>
            <person name="Sato N."/>
            <person name="Blanc-Mathieu R."/>
            <person name="Endo H."/>
            <person name="Kuwata A."/>
            <person name="Ogata H."/>
        </authorList>
    </citation>
    <scope>NUCLEOTIDE SEQUENCE</scope>
</reference>
<dbReference type="SUPFAM" id="SSF47923">
    <property type="entry name" value="Ypt/Rab-GAP domain of gyp1p"/>
    <property type="match status" value="2"/>
</dbReference>
<evidence type="ECO:0000313" key="4">
    <source>
        <dbReference type="EMBL" id="GMH48155.1"/>
    </source>
</evidence>
<keyword evidence="5" id="KW-1185">Reference proteome</keyword>
<gene>
    <name evidence="4" type="ORF">TrRE_jg10781</name>
</gene>
<dbReference type="PANTHER" id="PTHR20913">
    <property type="entry name" value="TBC1 DOMAIN FAMILY MEMBER 20/GTPASE"/>
    <property type="match status" value="1"/>
</dbReference>
<keyword evidence="1" id="KW-0343">GTPase activation</keyword>
<keyword evidence="2" id="KW-0472">Membrane</keyword>
<evidence type="ECO:0000313" key="5">
    <source>
        <dbReference type="Proteomes" id="UP001165082"/>
    </source>
</evidence>
<evidence type="ECO:0000259" key="3">
    <source>
        <dbReference type="PROSITE" id="PS50086"/>
    </source>
</evidence>
<dbReference type="Gene3D" id="1.10.8.1310">
    <property type="match status" value="1"/>
</dbReference>
<dbReference type="GO" id="GO:0005096">
    <property type="term" value="F:GTPase activator activity"/>
    <property type="evidence" value="ECO:0007669"/>
    <property type="project" value="UniProtKB-KW"/>
</dbReference>
<keyword evidence="2" id="KW-0812">Transmembrane</keyword>
<dbReference type="Proteomes" id="UP001165082">
    <property type="component" value="Unassembled WGS sequence"/>
</dbReference>
<comment type="caution">
    <text evidence="4">The sequence shown here is derived from an EMBL/GenBank/DDBJ whole genome shotgun (WGS) entry which is preliminary data.</text>
</comment>
<dbReference type="InterPro" id="IPR045913">
    <property type="entry name" value="TBC20/Gyp8-like"/>
</dbReference>
<dbReference type="EMBL" id="BRXZ01004402">
    <property type="protein sequence ID" value="GMH48155.1"/>
    <property type="molecule type" value="Genomic_DNA"/>
</dbReference>
<protein>
    <recommendedName>
        <fullName evidence="3">Rab-GAP TBC domain-containing protein</fullName>
    </recommendedName>
</protein>
<dbReference type="PANTHER" id="PTHR20913:SF7">
    <property type="entry name" value="RE60063P"/>
    <property type="match status" value="1"/>
</dbReference>
<dbReference type="InterPro" id="IPR035969">
    <property type="entry name" value="Rab-GAP_TBC_sf"/>
</dbReference>
<name>A0A9W7DN15_9STRA</name>
<keyword evidence="2" id="KW-1133">Transmembrane helix</keyword>
<sequence>LRVEAWRALCDVDESSASGPPLHELSPETVSQVRRDVERSLWNLLPETTKRLGLDSDGTGDVSKRARTRAKLSLKKRRESLNALILSYLRHSGSHYYQGLHDVAGVVSLVHSGCTPLALAVLLRMGQSWMSVPSREDFNPLITAVRHTIYPLLKKFDPPLHTYLTKMGVEPFFCIPWVLTFFTHSSKSLSSASRLLDVAVASHQSFVLFMCVAAVVLERSHVMGGGQMHPDEGHAECHRRLCEVAGRIEGGGRWQEVVERAIGYIKKVPPMRIGKGKEGGTYWEDPGTWAVRGRGEAAWARGRGGGRKVRKRNRRKMELVMDEGTKGGEGNVGGGMGETRARIAAGNSKGNKGGTTQIAIAVAIAAVMVGAFKAFNS</sequence>
<evidence type="ECO:0000256" key="2">
    <source>
        <dbReference type="SAM" id="Phobius"/>
    </source>
</evidence>
<proteinExistence type="predicted"/>
<feature type="transmembrane region" description="Helical" evidence="2">
    <location>
        <begin position="358"/>
        <end position="375"/>
    </location>
</feature>
<dbReference type="AlphaFoldDB" id="A0A9W7DN15"/>
<dbReference type="Pfam" id="PF00566">
    <property type="entry name" value="RabGAP-TBC"/>
    <property type="match status" value="1"/>
</dbReference>
<dbReference type="Gene3D" id="1.10.472.80">
    <property type="entry name" value="Ypt/Rab-GAP domain of gyp1p, domain 3"/>
    <property type="match status" value="1"/>
</dbReference>
<feature type="domain" description="Rab-GAP TBC" evidence="3">
    <location>
        <begin position="1"/>
        <end position="203"/>
    </location>
</feature>
<feature type="non-terminal residue" evidence="4">
    <location>
        <position position="1"/>
    </location>
</feature>
<organism evidence="4 5">
    <name type="scientific">Triparma retinervis</name>
    <dbReference type="NCBI Taxonomy" id="2557542"/>
    <lineage>
        <taxon>Eukaryota</taxon>
        <taxon>Sar</taxon>
        <taxon>Stramenopiles</taxon>
        <taxon>Ochrophyta</taxon>
        <taxon>Bolidophyceae</taxon>
        <taxon>Parmales</taxon>
        <taxon>Triparmaceae</taxon>
        <taxon>Triparma</taxon>
    </lineage>
</organism>
<dbReference type="PROSITE" id="PS50086">
    <property type="entry name" value="TBC_RABGAP"/>
    <property type="match status" value="1"/>
</dbReference>
<dbReference type="GO" id="GO:0005789">
    <property type="term" value="C:endoplasmic reticulum membrane"/>
    <property type="evidence" value="ECO:0007669"/>
    <property type="project" value="TreeGrafter"/>
</dbReference>
<dbReference type="OrthoDB" id="206700at2759"/>